<evidence type="ECO:0000259" key="2">
    <source>
        <dbReference type="Pfam" id="PF13439"/>
    </source>
</evidence>
<dbReference type="RefSeq" id="WP_320425509.1">
    <property type="nucleotide sequence ID" value="NZ_JAXCLA010000008.1"/>
</dbReference>
<comment type="caution">
    <text evidence="3">The sequence shown here is derived from an EMBL/GenBank/DDBJ whole genome shotgun (WGS) entry which is preliminary data.</text>
</comment>
<dbReference type="Pfam" id="PF13439">
    <property type="entry name" value="Glyco_transf_4"/>
    <property type="match status" value="1"/>
</dbReference>
<feature type="domain" description="Glycosyltransferase subfamily 4-like N-terminal" evidence="2">
    <location>
        <begin position="25"/>
        <end position="173"/>
    </location>
</feature>
<dbReference type="InterPro" id="IPR050194">
    <property type="entry name" value="Glycosyltransferase_grp1"/>
</dbReference>
<name>A0ABU5DML3_9BURK</name>
<proteinExistence type="predicted"/>
<evidence type="ECO:0000313" key="4">
    <source>
        <dbReference type="Proteomes" id="UP001285263"/>
    </source>
</evidence>
<dbReference type="PANTHER" id="PTHR45947">
    <property type="entry name" value="SULFOQUINOVOSYL TRANSFERASE SQD2"/>
    <property type="match status" value="1"/>
</dbReference>
<dbReference type="Gene3D" id="3.40.50.2000">
    <property type="entry name" value="Glycogen Phosphorylase B"/>
    <property type="match status" value="2"/>
</dbReference>
<dbReference type="CDD" id="cd03801">
    <property type="entry name" value="GT4_PimA-like"/>
    <property type="match status" value="1"/>
</dbReference>
<dbReference type="EMBL" id="JAXCLA010000008">
    <property type="protein sequence ID" value="MDY0747545.1"/>
    <property type="molecule type" value="Genomic_DNA"/>
</dbReference>
<dbReference type="Pfam" id="PF00534">
    <property type="entry name" value="Glycos_transf_1"/>
    <property type="match status" value="1"/>
</dbReference>
<keyword evidence="3" id="KW-0808">Transferase</keyword>
<reference evidence="3 4" key="1">
    <citation type="submission" date="2023-11" db="EMBL/GenBank/DDBJ databases">
        <title>Paucibacter sp. nov., isolated from fresh soil in Korea.</title>
        <authorList>
            <person name="Le N.T.T."/>
        </authorList>
    </citation>
    <scope>NUCLEOTIDE SEQUENCE [LARGE SCALE GENOMIC DNA]</scope>
    <source>
        <strain evidence="3 4">R3-3</strain>
    </source>
</reference>
<protein>
    <submittedName>
        <fullName evidence="3">Glycosyltransferase family 4 protein</fullName>
        <ecNumber evidence="3">2.4.-.-</ecNumber>
    </submittedName>
</protein>
<gene>
    <name evidence="3" type="ORF">SNE35_23785</name>
</gene>
<dbReference type="Proteomes" id="UP001285263">
    <property type="component" value="Unassembled WGS sequence"/>
</dbReference>
<dbReference type="InterPro" id="IPR028098">
    <property type="entry name" value="Glyco_trans_4-like_N"/>
</dbReference>
<dbReference type="SUPFAM" id="SSF53756">
    <property type="entry name" value="UDP-Glycosyltransferase/glycogen phosphorylase"/>
    <property type="match status" value="1"/>
</dbReference>
<feature type="domain" description="Glycosyl transferase family 1" evidence="1">
    <location>
        <begin position="190"/>
        <end position="351"/>
    </location>
</feature>
<dbReference type="GO" id="GO:0016757">
    <property type="term" value="F:glycosyltransferase activity"/>
    <property type="evidence" value="ECO:0007669"/>
    <property type="project" value="UniProtKB-KW"/>
</dbReference>
<keyword evidence="3" id="KW-0328">Glycosyltransferase</keyword>
<evidence type="ECO:0000313" key="3">
    <source>
        <dbReference type="EMBL" id="MDY0747545.1"/>
    </source>
</evidence>
<dbReference type="InterPro" id="IPR001296">
    <property type="entry name" value="Glyco_trans_1"/>
</dbReference>
<accession>A0ABU5DML3</accession>
<organism evidence="3 4">
    <name type="scientific">Roseateles agri</name>
    <dbReference type="NCBI Taxonomy" id="3098619"/>
    <lineage>
        <taxon>Bacteria</taxon>
        <taxon>Pseudomonadati</taxon>
        <taxon>Pseudomonadota</taxon>
        <taxon>Betaproteobacteria</taxon>
        <taxon>Burkholderiales</taxon>
        <taxon>Sphaerotilaceae</taxon>
        <taxon>Roseateles</taxon>
    </lineage>
</organism>
<dbReference type="PANTHER" id="PTHR45947:SF3">
    <property type="entry name" value="SULFOQUINOVOSYL TRANSFERASE SQD2"/>
    <property type="match status" value="1"/>
</dbReference>
<evidence type="ECO:0000259" key="1">
    <source>
        <dbReference type="Pfam" id="PF00534"/>
    </source>
</evidence>
<keyword evidence="4" id="KW-1185">Reference proteome</keyword>
<dbReference type="EC" id="2.4.-.-" evidence="3"/>
<sequence length="394" mass="42351">MHAQLSLPPRDDRVHVLEVIGNAIVGGMERWVERLIERLPPERFVVSALVPCEGPFAERLRALGTNVVATPMPSDPSWDSIQLAASLVRHAGVHLLHAHLPNAHVLAALAGRLAGRPVLATVHGRQLTLADLELHRSAGSHLSAVCRQTYFHALGLGVQPSLLSFDPNGVDCAVFQPRSRTQRSGLLRTRLGLAPDVPLLGFAGRLSPEKGPEVFVRSIWPLLARLKQAHAVIAGDGPMRAGLEREIGQLRLHKRVHFVGLVEDMAGFYGEIDLLANTSHSEAMPLNVMEAMASGVPVVATRVGGVPDIVAHGYDGWLVAPGDCDDIGGRCAGLLADAALRAQFGAHARQRVLKHFNLDRCTAQVQQLLVRLAGSETSMAVTPLRRPVAADFVA</sequence>